<keyword evidence="3" id="KW-0472">Membrane</keyword>
<feature type="transmembrane region" description="Helical" evidence="3">
    <location>
        <begin position="201"/>
        <end position="226"/>
    </location>
</feature>
<feature type="transmembrane region" description="Helical" evidence="3">
    <location>
        <begin position="94"/>
        <end position="111"/>
    </location>
</feature>
<keyword evidence="3" id="KW-1133">Transmembrane helix</keyword>
<evidence type="ECO:0000256" key="1">
    <source>
        <dbReference type="ARBA" id="ARBA00005801"/>
    </source>
</evidence>
<organism evidence="5 6">
    <name type="scientific">Streptomyces graminofaciens</name>
    <dbReference type="NCBI Taxonomy" id="68212"/>
    <lineage>
        <taxon>Bacteria</taxon>
        <taxon>Bacillati</taxon>
        <taxon>Actinomycetota</taxon>
        <taxon>Actinomycetes</taxon>
        <taxon>Kitasatosporales</taxon>
        <taxon>Streptomycetaceae</taxon>
        <taxon>Streptomyces</taxon>
    </lineage>
</organism>
<reference evidence="5 6" key="1">
    <citation type="journal article" date="2010" name="ChemBioChem">
        <title>Cloning and characterization of the biosynthetic gene cluster of 16-membered macrolide antibiotic FD-891: involvement of a dual functional cytochrome P450 monooxygenase catalyzing epoxidation and hydroxylation.</title>
        <authorList>
            <person name="Kudo F."/>
            <person name="Motegi A."/>
            <person name="Mizoue K."/>
            <person name="Eguchi T."/>
        </authorList>
    </citation>
    <scope>NUCLEOTIDE SEQUENCE [LARGE SCALE GENOMIC DNA]</scope>
    <source>
        <strain evidence="5 6">A-8890</strain>
    </source>
</reference>
<evidence type="ECO:0000313" key="5">
    <source>
        <dbReference type="EMBL" id="BBC28757.1"/>
    </source>
</evidence>
<keyword evidence="6" id="KW-1185">Reference proteome</keyword>
<feature type="transmembrane region" description="Helical" evidence="3">
    <location>
        <begin position="117"/>
        <end position="136"/>
    </location>
</feature>
<feature type="transmembrane region" description="Helical" evidence="3">
    <location>
        <begin position="168"/>
        <end position="189"/>
    </location>
</feature>
<accession>A0ABM7EZE6</accession>
<evidence type="ECO:0000256" key="3">
    <source>
        <dbReference type="SAM" id="Phobius"/>
    </source>
</evidence>
<dbReference type="PANTHER" id="PTHR30487">
    <property type="entry name" value="TYPE 4 PREPILIN-LIKE PROTEINS LEADER PEPTIDE-PROCESSING ENZYME"/>
    <property type="match status" value="1"/>
</dbReference>
<proteinExistence type="inferred from homology"/>
<evidence type="ECO:0000259" key="4">
    <source>
        <dbReference type="Pfam" id="PF01478"/>
    </source>
</evidence>
<gene>
    <name evidence="5" type="ORF">SGFS_000480</name>
</gene>
<evidence type="ECO:0000256" key="2">
    <source>
        <dbReference type="RuleBase" id="RU003793"/>
    </source>
</evidence>
<feature type="transmembrane region" description="Helical" evidence="3">
    <location>
        <begin position="27"/>
        <end position="45"/>
    </location>
</feature>
<feature type="transmembrane region" description="Helical" evidence="3">
    <location>
        <begin position="246"/>
        <end position="265"/>
    </location>
</feature>
<dbReference type="InterPro" id="IPR050882">
    <property type="entry name" value="Prepilin_peptidase/N-MTase"/>
</dbReference>
<dbReference type="Pfam" id="PF01478">
    <property type="entry name" value="Peptidase_A24"/>
    <property type="match status" value="1"/>
</dbReference>
<dbReference type="EMBL" id="AP018448">
    <property type="protein sequence ID" value="BBC28757.1"/>
    <property type="molecule type" value="Genomic_DNA"/>
</dbReference>
<dbReference type="Proteomes" id="UP001321542">
    <property type="component" value="Chromosome"/>
</dbReference>
<dbReference type="InterPro" id="IPR014032">
    <property type="entry name" value="Peptidase_A24A_bac"/>
</dbReference>
<comment type="similarity">
    <text evidence="1 2">Belongs to the peptidase A24 family.</text>
</comment>
<keyword evidence="3" id="KW-0812">Transmembrane</keyword>
<reference evidence="5 6" key="2">
    <citation type="journal article" date="2023" name="ChemBioChem">
        <title>Acyltransferase Domain Exchange between Two Independent Type I Polyketide Synthases in the Same Producer Strain of Macrolide Antibiotics.</title>
        <authorList>
            <person name="Kudo F."/>
            <person name="Kishikawa K."/>
            <person name="Tsuboi K."/>
            <person name="Kido T."/>
            <person name="Usui T."/>
            <person name="Hashimoto J."/>
            <person name="Shin-Ya K."/>
            <person name="Miyanaga A."/>
            <person name="Eguchi T."/>
        </authorList>
    </citation>
    <scope>NUCLEOTIDE SEQUENCE [LARGE SCALE GENOMIC DNA]</scope>
    <source>
        <strain evidence="5 6">A-8890</strain>
    </source>
</reference>
<dbReference type="PRINTS" id="PR00864">
    <property type="entry name" value="PREPILNPTASE"/>
</dbReference>
<protein>
    <submittedName>
        <fullName evidence="5">Type 4 prepilin-like proteins leader</fullName>
    </submittedName>
</protein>
<feature type="transmembrane region" description="Helical" evidence="3">
    <location>
        <begin position="143"/>
        <end position="162"/>
    </location>
</feature>
<feature type="domain" description="Prepilin type IV endopeptidase peptidase" evidence="4">
    <location>
        <begin position="122"/>
        <end position="232"/>
    </location>
</feature>
<dbReference type="Gene3D" id="1.20.120.1220">
    <property type="match status" value="1"/>
</dbReference>
<name>A0ABM7EZE6_9ACTN</name>
<dbReference type="PANTHER" id="PTHR30487:SF0">
    <property type="entry name" value="PREPILIN LEADER PEPTIDASE_N-METHYLTRANSFERASE-RELATED"/>
    <property type="match status" value="1"/>
</dbReference>
<evidence type="ECO:0000313" key="6">
    <source>
        <dbReference type="Proteomes" id="UP001321542"/>
    </source>
</evidence>
<dbReference type="InterPro" id="IPR000045">
    <property type="entry name" value="Prepilin_IV_endopep_pep"/>
</dbReference>
<sequence length="267" mass="27459">MRFGLIAEEGAAGTAGFPRLKLRPVEMFWIITAAALWGAGTGVLIPRAAYRLSVPPDEPWRTACPAGHPFVGAGNGWLGRARCTDGNAYGPRTLTIAVVVAMVCAALAAAVGARPELVVWLLLTPVSVLLAAVDFAAHRLPDVLTLPLAAAALVLLGGASLLPDAEGSWTPALLGSLLLGACFLVLFLISKGFGFGDVKLALVLGAVLGWYGWPLLLIGTFAGYLLGALYGIALMLAGRGGPATRIPFGPFLLAGAFAGVILGSYTQ</sequence>